<evidence type="ECO:0000313" key="5">
    <source>
        <dbReference type="Proteomes" id="UP000051497"/>
    </source>
</evidence>
<dbReference type="InterPro" id="IPR001173">
    <property type="entry name" value="Glyco_trans_2-like"/>
</dbReference>
<reference evidence="4" key="2">
    <citation type="journal article" date="2016" name="Genome Announc.">
        <title>Draft Genome Sequences of Two Novel Amoeba-Resistant Intranuclear Bacteria, 'Candidatus Berkiella cookevillensis' and 'Candidatus Berkiella aquae'.</title>
        <authorList>
            <person name="Mehari Y.T."/>
            <person name="Arivett B.A."/>
            <person name="Farone A.L."/>
            <person name="Gunderson J.H."/>
            <person name="Farone M.B."/>
        </authorList>
    </citation>
    <scope>NUCLEOTIDE SEQUENCE</scope>
    <source>
        <strain evidence="4">HT99</strain>
    </source>
</reference>
<dbReference type="RefSeq" id="WP_075067343.1">
    <property type="nucleotide sequence ID" value="NZ_LKAJ02000001.1"/>
</dbReference>
<dbReference type="AlphaFoldDB" id="A0A0Q9YQS8"/>
<dbReference type="OrthoDB" id="9811884at2"/>
<keyword evidence="1" id="KW-0472">Membrane</keyword>
<dbReference type="GO" id="GO:0016757">
    <property type="term" value="F:glycosyltransferase activity"/>
    <property type="evidence" value="ECO:0007669"/>
    <property type="project" value="UniProtKB-KW"/>
</dbReference>
<evidence type="ECO:0000259" key="2">
    <source>
        <dbReference type="Pfam" id="PF00535"/>
    </source>
</evidence>
<feature type="domain" description="Glycosyltransferase 2-like" evidence="2">
    <location>
        <begin position="10"/>
        <end position="163"/>
    </location>
</feature>
<keyword evidence="1" id="KW-0812">Transmembrane</keyword>
<organism evidence="3">
    <name type="scientific">Candidatus Berkiella aquae</name>
    <dbReference type="NCBI Taxonomy" id="295108"/>
    <lineage>
        <taxon>Bacteria</taxon>
        <taxon>Pseudomonadati</taxon>
        <taxon>Pseudomonadota</taxon>
        <taxon>Gammaproteobacteria</taxon>
        <taxon>Candidatus Berkiellales</taxon>
        <taxon>Candidatus Berkiellaceae</taxon>
        <taxon>Candidatus Berkiella</taxon>
    </lineage>
</organism>
<keyword evidence="3" id="KW-0328">Glycosyltransferase</keyword>
<dbReference type="CDD" id="cd04179">
    <property type="entry name" value="DPM_DPG-synthase_like"/>
    <property type="match status" value="1"/>
</dbReference>
<reference evidence="4" key="3">
    <citation type="submission" date="2021-06" db="EMBL/GenBank/DDBJ databases">
        <title>Genomic Description and Analysis of Intracellular Bacteria, Candidatus Berkiella cookevillensis and Candidatus Berkiella aquae.</title>
        <authorList>
            <person name="Kidane D.T."/>
            <person name="Mehari Y.T."/>
            <person name="Rice F.C."/>
            <person name="Arivett B.A."/>
            <person name="Farone A.L."/>
            <person name="Berk S.G."/>
            <person name="Farone M.B."/>
        </authorList>
    </citation>
    <scope>NUCLEOTIDE SEQUENCE</scope>
    <source>
        <strain evidence="4">HT99</strain>
    </source>
</reference>
<dbReference type="Proteomes" id="UP000051497">
    <property type="component" value="Unassembled WGS sequence"/>
</dbReference>
<feature type="transmembrane region" description="Helical" evidence="1">
    <location>
        <begin position="261"/>
        <end position="286"/>
    </location>
</feature>
<evidence type="ECO:0000313" key="3">
    <source>
        <dbReference type="EMBL" id="KRG19770.1"/>
    </source>
</evidence>
<gene>
    <name evidence="3" type="primary">csbB</name>
    <name evidence="4" type="ORF">HT99x_005270</name>
    <name evidence="3" type="ORF">HT99x_02749</name>
</gene>
<proteinExistence type="predicted"/>
<dbReference type="Gene3D" id="3.90.550.10">
    <property type="entry name" value="Spore Coat Polysaccharide Biosynthesis Protein SpsA, Chain A"/>
    <property type="match status" value="1"/>
</dbReference>
<name>A0A0Q9YQS8_9GAMM</name>
<dbReference type="STRING" id="295108.HT99x_02749"/>
<evidence type="ECO:0000313" key="4">
    <source>
        <dbReference type="EMBL" id="MCS5710831.1"/>
    </source>
</evidence>
<sequence length="290" mass="32265">MTLNLEHAISIIIPAKNEASALKLFLPVLCEQYAHCEIILVDDGSTDDTYEVAQSLGIKVLRHPYSMGNGAAIKTGARAAKGDILIFMDGDGQHQPSDIKIMLERYQKGYDLIVGARSKQHQASTWRWLGNSLYNAIASWLVGQSVLDLTSGFRVVNAKKFKEFIHLIPNGFSCPTTITMAFFRSGYAVGYIPIEVKQRIGVSHLKPFSDGLKFLLIIYKMAILYSPLKIFIPFAALHFIAGISNYTYTYIAQGRFTNMSAVLLSTSIVIFLIGLVSEQITCLMYAQNRH</sequence>
<reference evidence="3" key="1">
    <citation type="submission" date="2015-09" db="EMBL/GenBank/DDBJ databases">
        <title>Draft Genome Sequences of Two Novel Amoeba-resistant Intranuclear Bacteria, Candidatus Berkiella cookevillensis and Candidatus Berkiella aquae.</title>
        <authorList>
            <person name="Mehari Y.T."/>
            <person name="Arivett B.A."/>
            <person name="Farone A.L."/>
            <person name="Gunderson J.H."/>
            <person name="Farone M.B."/>
        </authorList>
    </citation>
    <scope>NUCLEOTIDE SEQUENCE [LARGE SCALE GENOMIC DNA]</scope>
    <source>
        <strain evidence="3">HT99</strain>
    </source>
</reference>
<dbReference type="InterPro" id="IPR029044">
    <property type="entry name" value="Nucleotide-diphossugar_trans"/>
</dbReference>
<dbReference type="SUPFAM" id="SSF53448">
    <property type="entry name" value="Nucleotide-diphospho-sugar transferases"/>
    <property type="match status" value="1"/>
</dbReference>
<dbReference type="EC" id="2.4.-.-" evidence="3"/>
<comment type="caution">
    <text evidence="3">The sequence shown here is derived from an EMBL/GenBank/DDBJ whole genome shotgun (WGS) entry which is preliminary data.</text>
</comment>
<keyword evidence="5" id="KW-1185">Reference proteome</keyword>
<accession>A0A0Q9YQS8</accession>
<dbReference type="PANTHER" id="PTHR48090:SF7">
    <property type="entry name" value="RFBJ PROTEIN"/>
    <property type="match status" value="1"/>
</dbReference>
<protein>
    <submittedName>
        <fullName evidence="4">Glycosyltransferase family 2 protein</fullName>
    </submittedName>
    <submittedName>
        <fullName evidence="3">Putative glycosyltransferase CsbB</fullName>
        <ecNumber evidence="3">2.4.-.-</ecNumber>
    </submittedName>
</protein>
<keyword evidence="1" id="KW-1133">Transmembrane helix</keyword>
<dbReference type="PANTHER" id="PTHR48090">
    <property type="entry name" value="UNDECAPRENYL-PHOSPHATE 4-DEOXY-4-FORMAMIDO-L-ARABINOSE TRANSFERASE-RELATED"/>
    <property type="match status" value="1"/>
</dbReference>
<feature type="transmembrane region" description="Helical" evidence="1">
    <location>
        <begin position="222"/>
        <end position="241"/>
    </location>
</feature>
<dbReference type="Pfam" id="PF00535">
    <property type="entry name" value="Glycos_transf_2"/>
    <property type="match status" value="1"/>
</dbReference>
<dbReference type="PATRIC" id="fig|1590043.3.peg.2795"/>
<dbReference type="EMBL" id="LKAJ02000001">
    <property type="protein sequence ID" value="MCS5710831.1"/>
    <property type="molecule type" value="Genomic_DNA"/>
</dbReference>
<dbReference type="InterPro" id="IPR050256">
    <property type="entry name" value="Glycosyltransferase_2"/>
</dbReference>
<dbReference type="EMBL" id="LKAJ01000015">
    <property type="protein sequence ID" value="KRG19770.1"/>
    <property type="molecule type" value="Genomic_DNA"/>
</dbReference>
<keyword evidence="3" id="KW-0808">Transferase</keyword>
<evidence type="ECO:0000256" key="1">
    <source>
        <dbReference type="SAM" id="Phobius"/>
    </source>
</evidence>